<reference evidence="2" key="1">
    <citation type="submission" date="2013-01" db="EMBL/GenBank/DDBJ databases">
        <title>Draft Genome Sequence of a Mulberry Tree, Morus notabilis C.K. Schneid.</title>
        <authorList>
            <person name="He N."/>
            <person name="Zhao S."/>
        </authorList>
    </citation>
    <scope>NUCLEOTIDE SEQUENCE</scope>
</reference>
<accession>W9RLF9</accession>
<organism evidence="1 2">
    <name type="scientific">Morus notabilis</name>
    <dbReference type="NCBI Taxonomy" id="981085"/>
    <lineage>
        <taxon>Eukaryota</taxon>
        <taxon>Viridiplantae</taxon>
        <taxon>Streptophyta</taxon>
        <taxon>Embryophyta</taxon>
        <taxon>Tracheophyta</taxon>
        <taxon>Spermatophyta</taxon>
        <taxon>Magnoliopsida</taxon>
        <taxon>eudicotyledons</taxon>
        <taxon>Gunneridae</taxon>
        <taxon>Pentapetalae</taxon>
        <taxon>rosids</taxon>
        <taxon>fabids</taxon>
        <taxon>Rosales</taxon>
        <taxon>Moraceae</taxon>
        <taxon>Moreae</taxon>
        <taxon>Morus</taxon>
    </lineage>
</organism>
<protein>
    <submittedName>
        <fullName evidence="1">Uncharacterized protein</fullName>
    </submittedName>
</protein>
<dbReference type="AlphaFoldDB" id="W9RLF9"/>
<dbReference type="Proteomes" id="UP000030645">
    <property type="component" value="Unassembled WGS sequence"/>
</dbReference>
<gene>
    <name evidence="1" type="ORF">L484_015656</name>
</gene>
<name>W9RLF9_9ROSA</name>
<dbReference type="EMBL" id="KE344357">
    <property type="protein sequence ID" value="EXB58322.1"/>
    <property type="molecule type" value="Genomic_DNA"/>
</dbReference>
<evidence type="ECO:0000313" key="2">
    <source>
        <dbReference type="Proteomes" id="UP000030645"/>
    </source>
</evidence>
<evidence type="ECO:0000313" key="1">
    <source>
        <dbReference type="EMBL" id="EXB58322.1"/>
    </source>
</evidence>
<keyword evidence="2" id="KW-1185">Reference proteome</keyword>
<sequence length="391" mass="45798">MGSMREKKDIGGIEREAVTLITELESSFKHVAQRLNQMKQYKDSGSVKFEDLEILKILEETTRKTQETFFAELSQLLKDILDCLQNPKIRKASHRTYTSHDIKSVMEKIKMSSTGLQSMLQIVDKLEEKFLKYNVPKRNAIDRSTSGTSFDRHLERLREFMQVTWKERAEKCRRKEHRSLIEWMGKLEETEDQQKRNTFKALRVVLIDTGIKISHFLIEYLLIMSVSSKEEEISVNLFEVETTIRCLSTEENSIVINSFLSVVKLFNRMMRTMMKPKTKVDMIKKDDSKIEEDNEVLHLIIIEVLRLEVGFCYPDLPMMVSNEVFLAMGQHLMDNVFEDKLNRLRAKIDGLKIPELLSDGDDDSMRKRFKKVLNFGAKEIWNQVLDSKPRT</sequence>
<proteinExistence type="predicted"/>